<dbReference type="AlphaFoldDB" id="A0A0E9S2P5"/>
<evidence type="ECO:0000313" key="1">
    <source>
        <dbReference type="EMBL" id="JAH34930.1"/>
    </source>
</evidence>
<proteinExistence type="predicted"/>
<dbReference type="EMBL" id="GBXM01073647">
    <property type="protein sequence ID" value="JAH34930.1"/>
    <property type="molecule type" value="Transcribed_RNA"/>
</dbReference>
<organism evidence="1">
    <name type="scientific">Anguilla anguilla</name>
    <name type="common">European freshwater eel</name>
    <name type="synonym">Muraena anguilla</name>
    <dbReference type="NCBI Taxonomy" id="7936"/>
    <lineage>
        <taxon>Eukaryota</taxon>
        <taxon>Metazoa</taxon>
        <taxon>Chordata</taxon>
        <taxon>Craniata</taxon>
        <taxon>Vertebrata</taxon>
        <taxon>Euteleostomi</taxon>
        <taxon>Actinopterygii</taxon>
        <taxon>Neopterygii</taxon>
        <taxon>Teleostei</taxon>
        <taxon>Anguilliformes</taxon>
        <taxon>Anguillidae</taxon>
        <taxon>Anguilla</taxon>
    </lineage>
</organism>
<sequence>MVIQEFYCLPRSNETVSRPYFGHKKGILCLRCS</sequence>
<protein>
    <submittedName>
        <fullName evidence="1">Uncharacterized protein</fullName>
    </submittedName>
</protein>
<reference evidence="1" key="1">
    <citation type="submission" date="2014-11" db="EMBL/GenBank/DDBJ databases">
        <authorList>
            <person name="Amaro Gonzalez C."/>
        </authorList>
    </citation>
    <scope>NUCLEOTIDE SEQUENCE</scope>
</reference>
<reference evidence="1" key="2">
    <citation type="journal article" date="2015" name="Fish Shellfish Immunol.">
        <title>Early steps in the European eel (Anguilla anguilla)-Vibrio vulnificus interaction in the gills: Role of the RtxA13 toxin.</title>
        <authorList>
            <person name="Callol A."/>
            <person name="Pajuelo D."/>
            <person name="Ebbesson L."/>
            <person name="Teles M."/>
            <person name="MacKenzie S."/>
            <person name="Amaro C."/>
        </authorList>
    </citation>
    <scope>NUCLEOTIDE SEQUENCE</scope>
</reference>
<name>A0A0E9S2P5_ANGAN</name>
<accession>A0A0E9S2P5</accession>